<dbReference type="SUPFAM" id="SSF56024">
    <property type="entry name" value="Phospholipase D/nuclease"/>
    <property type="match status" value="1"/>
</dbReference>
<dbReference type="Proteomes" id="UP000681027">
    <property type="component" value="Unassembled WGS sequence"/>
</dbReference>
<organism evidence="2 3">
    <name type="scientific">Cytobacillus citreus</name>
    <dbReference type="NCBI Taxonomy" id="2833586"/>
    <lineage>
        <taxon>Bacteria</taxon>
        <taxon>Bacillati</taxon>
        <taxon>Bacillota</taxon>
        <taxon>Bacilli</taxon>
        <taxon>Bacillales</taxon>
        <taxon>Bacillaceae</taxon>
        <taxon>Cytobacillus</taxon>
    </lineage>
</organism>
<keyword evidence="3" id="KW-1185">Reference proteome</keyword>
<dbReference type="Pfam" id="PF13091">
    <property type="entry name" value="PLDc_2"/>
    <property type="match status" value="1"/>
</dbReference>
<evidence type="ECO:0000259" key="1">
    <source>
        <dbReference type="PROSITE" id="PS50035"/>
    </source>
</evidence>
<gene>
    <name evidence="2" type="ORF">KHA94_24325</name>
</gene>
<dbReference type="EMBL" id="JAGYPM010000009">
    <property type="protein sequence ID" value="MBS4193222.1"/>
    <property type="molecule type" value="Genomic_DNA"/>
</dbReference>
<evidence type="ECO:0000313" key="3">
    <source>
        <dbReference type="Proteomes" id="UP000681027"/>
    </source>
</evidence>
<sequence length="359" mass="41172">MSIQRIPLVPGKIELVSSKDELNYQDVLNDFSEADFIFVTTYNISERRERLLQMLKEASEHAEVRLVTNIPSRFDRYYSSVPRQKAQASIERYTEKLNPESMDGFSAFFHFENHTKIILTNNIAYVGSANFSEESQNSRETGILIKDPEMVQLVIDNLVPIIEGEGIQYFGDVLNEKQLTFSMLLSEMKMAADNMKEGVYTYVGHPIEDTEVFNFWDSYLSNRDVSILYDVIIELEEEINNLREIHGLNQIFNLSDMSILQRASDLCDHGTPIWEFSSFNAQNFASDLLSNELALYEDLDEACQLASQQASERQSELAEAAVDDIRELFGLIELIKNKVVLINTELNRLDVIQETIDNT</sequence>
<dbReference type="InterPro" id="IPR025202">
    <property type="entry name" value="PLD-like_dom"/>
</dbReference>
<dbReference type="CDD" id="cd00138">
    <property type="entry name" value="PLDc_SF"/>
    <property type="match status" value="1"/>
</dbReference>
<protein>
    <recommendedName>
        <fullName evidence="1">PLD phosphodiesterase domain-containing protein</fullName>
    </recommendedName>
</protein>
<dbReference type="InterPro" id="IPR001736">
    <property type="entry name" value="PLipase_D/transphosphatidylase"/>
</dbReference>
<accession>A0ABS5NZE8</accession>
<name>A0ABS5NZE8_9BACI</name>
<evidence type="ECO:0000313" key="2">
    <source>
        <dbReference type="EMBL" id="MBS4193222.1"/>
    </source>
</evidence>
<comment type="caution">
    <text evidence="2">The sequence shown here is derived from an EMBL/GenBank/DDBJ whole genome shotgun (WGS) entry which is preliminary data.</text>
</comment>
<dbReference type="RefSeq" id="WP_213104655.1">
    <property type="nucleotide sequence ID" value="NZ_JAGYPM010000009.1"/>
</dbReference>
<dbReference type="PROSITE" id="PS50035">
    <property type="entry name" value="PLD"/>
    <property type="match status" value="1"/>
</dbReference>
<dbReference type="Gene3D" id="3.30.870.10">
    <property type="entry name" value="Endonuclease Chain A"/>
    <property type="match status" value="1"/>
</dbReference>
<reference evidence="2 3" key="1">
    <citation type="submission" date="2021-05" db="EMBL/GenBank/DDBJ databases">
        <title>Novel Bacillus species.</title>
        <authorList>
            <person name="Liu G."/>
        </authorList>
    </citation>
    <scope>NUCLEOTIDE SEQUENCE [LARGE SCALE GENOMIC DNA]</scope>
    <source>
        <strain evidence="2 3">FJAT-49705</strain>
    </source>
</reference>
<proteinExistence type="predicted"/>
<feature type="domain" description="PLD phosphodiesterase" evidence="1">
    <location>
        <begin position="109"/>
        <end position="135"/>
    </location>
</feature>